<evidence type="ECO:0000313" key="2">
    <source>
        <dbReference type="EMBL" id="ESU39620.1"/>
    </source>
</evidence>
<dbReference type="EMBL" id="AHGT01000002">
    <property type="protein sequence ID" value="ESU39620.1"/>
    <property type="molecule type" value="Genomic_DNA"/>
</dbReference>
<feature type="chain" id="PRO_5004752060" description="Variant-specific surface protein" evidence="1">
    <location>
        <begin position="20"/>
        <end position="49"/>
    </location>
</feature>
<dbReference type="VEuPathDB" id="GiardiaDB:DHA2_151185"/>
<comment type="caution">
    <text evidence="2">The sequence shown here is derived from an EMBL/GenBank/DDBJ whole genome shotgun (WGS) entry which is preliminary data.</text>
</comment>
<organism evidence="2 3">
    <name type="scientific">Giardia intestinalis</name>
    <name type="common">Giardia lamblia</name>
    <dbReference type="NCBI Taxonomy" id="5741"/>
    <lineage>
        <taxon>Eukaryota</taxon>
        <taxon>Metamonada</taxon>
        <taxon>Diplomonadida</taxon>
        <taxon>Hexamitidae</taxon>
        <taxon>Giardiinae</taxon>
        <taxon>Giardia</taxon>
    </lineage>
</organism>
<sequence length="49" mass="5028">MMGSAATTLLLMPLFVASALTTACQTGKCKTVGSAEICTEFNGYGLNLP</sequence>
<feature type="signal peptide" evidence="1">
    <location>
        <begin position="1"/>
        <end position="19"/>
    </location>
</feature>
<dbReference type="Proteomes" id="UP000018320">
    <property type="component" value="Unassembled WGS sequence"/>
</dbReference>
<keyword evidence="1" id="KW-0732">Signal</keyword>
<reference evidence="3" key="1">
    <citation type="submission" date="2012-02" db="EMBL/GenBank/DDBJ databases">
        <title>Genome sequencing of Giardia lamblia Genotypes A2 and B isolates (DH and GS) and comparative analysis with the genomes of Genotypes A1 and E (WB and Pig).</title>
        <authorList>
            <person name="Adam R."/>
            <person name="Dahlstrom E."/>
            <person name="Martens C."/>
            <person name="Bruno D."/>
            <person name="Barbian K."/>
            <person name="Porcella S.F."/>
            <person name="Nash T."/>
        </authorList>
    </citation>
    <scope>NUCLEOTIDE SEQUENCE</scope>
    <source>
        <strain evidence="3">DH</strain>
    </source>
</reference>
<gene>
    <name evidence="2" type="ORF">DHA2_151185</name>
</gene>
<name>V6TRI4_GIAIN</name>
<evidence type="ECO:0000256" key="1">
    <source>
        <dbReference type="SAM" id="SignalP"/>
    </source>
</evidence>
<dbReference type="AlphaFoldDB" id="V6TRI4"/>
<evidence type="ECO:0008006" key="4">
    <source>
        <dbReference type="Google" id="ProtNLM"/>
    </source>
</evidence>
<evidence type="ECO:0000313" key="3">
    <source>
        <dbReference type="Proteomes" id="UP000018320"/>
    </source>
</evidence>
<proteinExistence type="predicted"/>
<reference evidence="2 3" key="2">
    <citation type="journal article" date="2013" name="Genome Biol. Evol.">
        <title>Genome sequencing of Giardia lamblia genotypes A2 and B isolates (DH and GS) and comparative analysis with the genomes of genotypes A1 and E (WB and Pig).</title>
        <authorList>
            <person name="Adam R.D."/>
            <person name="Dahlstrom E.W."/>
            <person name="Martens C.A."/>
            <person name="Bruno D.P."/>
            <person name="Barbian K.D."/>
            <person name="Ricklefs S.M."/>
            <person name="Hernandez M.M."/>
            <person name="Narla N.P."/>
            <person name="Patel R.B."/>
            <person name="Porcella S.F."/>
            <person name="Nash T.E."/>
        </authorList>
    </citation>
    <scope>NUCLEOTIDE SEQUENCE [LARGE SCALE GENOMIC DNA]</scope>
    <source>
        <strain evidence="2 3">DH</strain>
    </source>
</reference>
<protein>
    <recommendedName>
        <fullName evidence="4">Variant-specific surface protein</fullName>
    </recommendedName>
</protein>
<accession>V6TRI4</accession>